<dbReference type="RefSeq" id="WP_214791206.1">
    <property type="nucleotide sequence ID" value="NZ_JANIEL010000038.1"/>
</dbReference>
<evidence type="ECO:0000313" key="3">
    <source>
        <dbReference type="Proteomes" id="UP001596439"/>
    </source>
</evidence>
<reference evidence="3" key="1">
    <citation type="journal article" date="2019" name="Int. J. Syst. Evol. Microbiol.">
        <title>The Global Catalogue of Microorganisms (GCM) 10K type strain sequencing project: providing services to taxonomists for standard genome sequencing and annotation.</title>
        <authorList>
            <consortium name="The Broad Institute Genomics Platform"/>
            <consortium name="The Broad Institute Genome Sequencing Center for Infectious Disease"/>
            <person name="Wu L."/>
            <person name="Ma J."/>
        </authorList>
    </citation>
    <scope>NUCLEOTIDE SEQUENCE [LARGE SCALE GENOMIC DNA]</scope>
    <source>
        <strain evidence="3">CCUG 55590</strain>
    </source>
</reference>
<comment type="caution">
    <text evidence="2">The sequence shown here is derived from an EMBL/GenBank/DDBJ whole genome shotgun (WGS) entry which is preliminary data.</text>
</comment>
<evidence type="ECO:0000313" key="2">
    <source>
        <dbReference type="EMBL" id="MFC7391354.1"/>
    </source>
</evidence>
<sequence>MKQNEKEVTVRTAKELKQAVQNKEKVIIVEGELAKKLEPLEKLKKSKNQPDINSEMSTPVAAMAMASVTAVSTAVWIVLIIAVSLLVLVALYKNYDVEVSKGDTKMKFTRN</sequence>
<keyword evidence="1" id="KW-1133">Transmembrane helix</keyword>
<feature type="transmembrane region" description="Helical" evidence="1">
    <location>
        <begin position="60"/>
        <end position="92"/>
    </location>
</feature>
<protein>
    <submittedName>
        <fullName evidence="2">Uncharacterized protein</fullName>
    </submittedName>
</protein>
<keyword evidence="3" id="KW-1185">Reference proteome</keyword>
<gene>
    <name evidence="2" type="ORF">ACFQO8_14550</name>
</gene>
<proteinExistence type="predicted"/>
<dbReference type="Proteomes" id="UP001596439">
    <property type="component" value="Unassembled WGS sequence"/>
</dbReference>
<evidence type="ECO:0000256" key="1">
    <source>
        <dbReference type="SAM" id="Phobius"/>
    </source>
</evidence>
<accession>A0ABW2PPG8</accession>
<dbReference type="EMBL" id="JBHTCE010000007">
    <property type="protein sequence ID" value="MFC7391354.1"/>
    <property type="molecule type" value="Genomic_DNA"/>
</dbReference>
<organism evidence="2 3">
    <name type="scientific">Exiguobacterium aestuarii</name>
    <dbReference type="NCBI Taxonomy" id="273527"/>
    <lineage>
        <taxon>Bacteria</taxon>
        <taxon>Bacillati</taxon>
        <taxon>Bacillota</taxon>
        <taxon>Bacilli</taxon>
        <taxon>Bacillales</taxon>
        <taxon>Bacillales Family XII. Incertae Sedis</taxon>
        <taxon>Exiguobacterium</taxon>
    </lineage>
</organism>
<name>A0ABW2PPG8_9BACL</name>
<keyword evidence="1" id="KW-0812">Transmembrane</keyword>
<keyword evidence="1" id="KW-0472">Membrane</keyword>